<dbReference type="Gene3D" id="3.40.50.150">
    <property type="entry name" value="Vaccinia Virus protein VP39"/>
    <property type="match status" value="1"/>
</dbReference>
<comment type="caution">
    <text evidence="8">The sequence shown here is derived from an EMBL/GenBank/DDBJ whole genome shotgun (WGS) entry which is preliminary data.</text>
</comment>
<dbReference type="GO" id="GO:0032259">
    <property type="term" value="P:methylation"/>
    <property type="evidence" value="ECO:0007669"/>
    <property type="project" value="UniProtKB-KW"/>
</dbReference>
<name>A0A9Q8ILM8_9LACO</name>
<dbReference type="InterPro" id="IPR050320">
    <property type="entry name" value="N5-glutamine_MTase"/>
</dbReference>
<dbReference type="HAMAP" id="MF_02126">
    <property type="entry name" value="RF_methyltr_PrmC"/>
    <property type="match status" value="1"/>
</dbReference>
<feature type="domain" description="Methyltransferase small" evidence="6">
    <location>
        <begin position="113"/>
        <end position="197"/>
    </location>
</feature>
<reference evidence="8" key="1">
    <citation type="submission" date="2018-08" db="EMBL/GenBank/DDBJ databases">
        <title>Comparative genomics of wild bee and flower associated Lactobacillus reveals potential adaptation to the bee host.</title>
        <authorList>
            <person name="Vuong H.Q."/>
            <person name="Mcfrederick Q.S."/>
        </authorList>
    </citation>
    <scope>NUCLEOTIDE SEQUENCE</scope>
    <source>
        <strain evidence="8">HV_63</strain>
    </source>
</reference>
<evidence type="ECO:0000313" key="9">
    <source>
        <dbReference type="Proteomes" id="UP000784700"/>
    </source>
</evidence>
<dbReference type="Gene3D" id="1.10.8.10">
    <property type="entry name" value="DNA helicase RuvA subunit, C-terminal domain"/>
    <property type="match status" value="1"/>
</dbReference>
<dbReference type="InterPro" id="IPR029063">
    <property type="entry name" value="SAM-dependent_MTases_sf"/>
</dbReference>
<proteinExistence type="inferred from homology"/>
<organism evidence="8 9">
    <name type="scientific">Apilactobacillus micheneri</name>
    <dbReference type="NCBI Taxonomy" id="1899430"/>
    <lineage>
        <taxon>Bacteria</taxon>
        <taxon>Bacillati</taxon>
        <taxon>Bacillota</taxon>
        <taxon>Bacilli</taxon>
        <taxon>Lactobacillales</taxon>
        <taxon>Lactobacillaceae</taxon>
        <taxon>Apilactobacillus</taxon>
    </lineage>
</organism>
<sequence length="280" mass="32349">MNKMTYFEAQKRASLCIEDKNLDKEIAKFLMMERFNLDTTHLLLHYRDEMNKTDLKQYFNDVNKYIEGYPPQYIIGKANFFGHEFYVDSNVLIPRPETEELVEWVVSDYGSKDKLSILDMGTGSGAIAVSLKMENNNWNVDAADISDAALSVAKKNAKANQVDVKFISSDLFENINQDYDVIISNPPYVADDELKYMDASVIQYEPHEALFAKNHGLFIYERIASYIQSISFHHHGDLYLEIGFKQKSAVVDIFNKKLPNALITTRDDFYGNPRMVRVRY</sequence>
<dbReference type="InterPro" id="IPR002052">
    <property type="entry name" value="DNA_methylase_N6_adenine_CS"/>
</dbReference>
<feature type="domain" description="Release factor glutamine methyltransferase N-terminal" evidence="7">
    <location>
        <begin position="8"/>
        <end position="76"/>
    </location>
</feature>
<keyword evidence="2 5" id="KW-0808">Transferase</keyword>
<dbReference type="AlphaFoldDB" id="A0A9Q8ILM8"/>
<evidence type="ECO:0000256" key="4">
    <source>
        <dbReference type="ARBA" id="ARBA00048391"/>
    </source>
</evidence>
<dbReference type="Pfam" id="PF17827">
    <property type="entry name" value="PrmC_N"/>
    <property type="match status" value="1"/>
</dbReference>
<dbReference type="GeneID" id="58108558"/>
<dbReference type="EC" id="2.1.1.297" evidence="5"/>
<dbReference type="EMBL" id="QUBG01000005">
    <property type="protein sequence ID" value="TPR43445.1"/>
    <property type="molecule type" value="Genomic_DNA"/>
</dbReference>
<evidence type="ECO:0000259" key="7">
    <source>
        <dbReference type="Pfam" id="PF17827"/>
    </source>
</evidence>
<comment type="caution">
    <text evidence="5">Lacks conserved residue(s) required for the propagation of feature annotation.</text>
</comment>
<evidence type="ECO:0000259" key="6">
    <source>
        <dbReference type="Pfam" id="PF05175"/>
    </source>
</evidence>
<evidence type="ECO:0000256" key="5">
    <source>
        <dbReference type="HAMAP-Rule" id="MF_02126"/>
    </source>
</evidence>
<dbReference type="SUPFAM" id="SSF53335">
    <property type="entry name" value="S-adenosyl-L-methionine-dependent methyltransferases"/>
    <property type="match status" value="1"/>
</dbReference>
<dbReference type="PROSITE" id="PS00092">
    <property type="entry name" value="N6_MTASE"/>
    <property type="match status" value="1"/>
</dbReference>
<dbReference type="CDD" id="cd02440">
    <property type="entry name" value="AdoMet_MTases"/>
    <property type="match status" value="1"/>
</dbReference>
<feature type="binding site" evidence="5">
    <location>
        <begin position="121"/>
        <end position="125"/>
    </location>
    <ligand>
        <name>S-adenosyl-L-methionine</name>
        <dbReference type="ChEBI" id="CHEBI:59789"/>
    </ligand>
</feature>
<comment type="similarity">
    <text evidence="5">Belongs to the protein N5-glutamine methyltransferase family. PrmC subfamily.</text>
</comment>
<feature type="binding site" evidence="5">
    <location>
        <begin position="185"/>
        <end position="188"/>
    </location>
    <ligand>
        <name>substrate</name>
    </ligand>
</feature>
<dbReference type="Pfam" id="PF05175">
    <property type="entry name" value="MTS"/>
    <property type="match status" value="1"/>
</dbReference>
<comment type="function">
    <text evidence="5">Methylates the class 1 translation termination release factors RF1/PrfA and RF2/PrfB on the glutamine residue of the universally conserved GGQ motif.</text>
</comment>
<feature type="binding site" evidence="5">
    <location>
        <position position="144"/>
    </location>
    <ligand>
        <name>S-adenosyl-L-methionine</name>
        <dbReference type="ChEBI" id="CHEBI:59789"/>
    </ligand>
</feature>
<keyword evidence="3 5" id="KW-0949">S-adenosyl-L-methionine</keyword>
<dbReference type="InterPro" id="IPR040758">
    <property type="entry name" value="PrmC_N"/>
</dbReference>
<feature type="binding site" evidence="5">
    <location>
        <position position="185"/>
    </location>
    <ligand>
        <name>S-adenosyl-L-methionine</name>
        <dbReference type="ChEBI" id="CHEBI:59789"/>
    </ligand>
</feature>
<keyword evidence="1 5" id="KW-0489">Methyltransferase</keyword>
<accession>A0A9Q8ILM8</accession>
<evidence type="ECO:0000313" key="8">
    <source>
        <dbReference type="EMBL" id="TPR43445.1"/>
    </source>
</evidence>
<dbReference type="InterPro" id="IPR019874">
    <property type="entry name" value="RF_methyltr_PrmC"/>
</dbReference>
<dbReference type="PANTHER" id="PTHR18895">
    <property type="entry name" value="HEMK METHYLTRANSFERASE"/>
    <property type="match status" value="1"/>
</dbReference>
<dbReference type="Proteomes" id="UP000784700">
    <property type="component" value="Unassembled WGS sequence"/>
</dbReference>
<dbReference type="PANTHER" id="PTHR18895:SF74">
    <property type="entry name" value="MTRF1L RELEASE FACTOR GLUTAMINE METHYLTRANSFERASE"/>
    <property type="match status" value="1"/>
</dbReference>
<evidence type="ECO:0000256" key="1">
    <source>
        <dbReference type="ARBA" id="ARBA00022603"/>
    </source>
</evidence>
<dbReference type="RefSeq" id="WP_140936314.1">
    <property type="nucleotide sequence ID" value="NZ_QUBF01000005.1"/>
</dbReference>
<dbReference type="NCBIfam" id="TIGR03534">
    <property type="entry name" value="RF_mod_PrmC"/>
    <property type="match status" value="1"/>
</dbReference>
<dbReference type="GO" id="GO:0003676">
    <property type="term" value="F:nucleic acid binding"/>
    <property type="evidence" value="ECO:0007669"/>
    <property type="project" value="InterPro"/>
</dbReference>
<dbReference type="InterPro" id="IPR004556">
    <property type="entry name" value="HemK-like"/>
</dbReference>
<dbReference type="GO" id="GO:0102559">
    <property type="term" value="F:peptide chain release factor N(5)-glutamine methyltransferase activity"/>
    <property type="evidence" value="ECO:0007669"/>
    <property type="project" value="UniProtKB-EC"/>
</dbReference>
<comment type="catalytic activity">
    <reaction evidence="4 5">
        <text>L-glutaminyl-[peptide chain release factor] + S-adenosyl-L-methionine = N(5)-methyl-L-glutaminyl-[peptide chain release factor] + S-adenosyl-L-homocysteine + H(+)</text>
        <dbReference type="Rhea" id="RHEA:42896"/>
        <dbReference type="Rhea" id="RHEA-COMP:10271"/>
        <dbReference type="Rhea" id="RHEA-COMP:10272"/>
        <dbReference type="ChEBI" id="CHEBI:15378"/>
        <dbReference type="ChEBI" id="CHEBI:30011"/>
        <dbReference type="ChEBI" id="CHEBI:57856"/>
        <dbReference type="ChEBI" id="CHEBI:59789"/>
        <dbReference type="ChEBI" id="CHEBI:61891"/>
        <dbReference type="EC" id="2.1.1.297"/>
    </reaction>
</comment>
<dbReference type="NCBIfam" id="TIGR00536">
    <property type="entry name" value="hemK_fam"/>
    <property type="match status" value="1"/>
</dbReference>
<dbReference type="InterPro" id="IPR007848">
    <property type="entry name" value="Small_mtfrase_dom"/>
</dbReference>
<protein>
    <recommendedName>
        <fullName evidence="5">Release factor glutamine methyltransferase</fullName>
        <shortName evidence="5">RF MTase</shortName>
        <ecNumber evidence="5">2.1.1.297</ecNumber>
    </recommendedName>
    <alternativeName>
        <fullName evidence="5">N5-glutamine methyltransferase PrmC</fullName>
    </alternativeName>
    <alternativeName>
        <fullName evidence="5">Protein-(glutamine-N5) MTase PrmC</fullName>
    </alternativeName>
    <alternativeName>
        <fullName evidence="5">Protein-glutamine N-methyltransferase PrmC</fullName>
    </alternativeName>
</protein>
<gene>
    <name evidence="5 8" type="primary">prmC</name>
    <name evidence="8" type="ORF">DY130_05365</name>
</gene>
<evidence type="ECO:0000256" key="3">
    <source>
        <dbReference type="ARBA" id="ARBA00022691"/>
    </source>
</evidence>
<evidence type="ECO:0000256" key="2">
    <source>
        <dbReference type="ARBA" id="ARBA00022679"/>
    </source>
</evidence>